<comment type="caution">
    <text evidence="2">The sequence shown here is derived from an EMBL/GenBank/DDBJ whole genome shotgun (WGS) entry which is preliminary data.</text>
</comment>
<dbReference type="InterPro" id="IPR012337">
    <property type="entry name" value="RNaseH-like_sf"/>
</dbReference>
<dbReference type="InterPro" id="IPR039365">
    <property type="entry name" value="IS701-like"/>
</dbReference>
<evidence type="ECO:0000259" key="1">
    <source>
        <dbReference type="Pfam" id="PF13546"/>
    </source>
</evidence>
<dbReference type="PANTHER" id="PTHR33627">
    <property type="entry name" value="TRANSPOSASE"/>
    <property type="match status" value="1"/>
</dbReference>
<sequence>MSIFSANIPLLNTFLKNFASCFSKKQMAVFTLVIYAFFKDYKRNSLDGMAKATHTDYQKFQYFFSDSKWDIQAIKRTRLEIIQKQRTTAPTKDGLLAIDDTGCPKPFAKKTEGAKWQYCGPLKRKEVCNVGVGATFVSESKHFPIDIIPYLPAREFPGGKNNPPFKDKIQIALELFDACSKTMDFSGTVFDSWYATTRFLTHIHKEGKIFYSEIKSNRNIFMRHPVKKTMCLVKPDVLSHSRRIVTLIKKHYWDKIKFVKFKTTDGSEVSHKTYSFEAKLKDCVVPIKFVVILGKWNKDDDYTYHILITNNLRASAKMVIANYLLRWGIEHSFKELKDTFYFDHYQVRHINKIERYWNLCLVAWTLTYWIKQNAYLAKILETKPTTFNEIKQAVNSLLEFASTNALSKNEILADGYFKIKSKRLKKNCAA</sequence>
<proteinExistence type="predicted"/>
<dbReference type="PANTHER" id="PTHR33627:SF1">
    <property type="entry name" value="TRANSPOSASE"/>
    <property type="match status" value="1"/>
</dbReference>
<name>A0A1V6LXT5_9BACT</name>
<evidence type="ECO:0000313" key="2">
    <source>
        <dbReference type="EMBL" id="OQD44952.1"/>
    </source>
</evidence>
<dbReference type="InterPro" id="IPR038721">
    <property type="entry name" value="IS701-like_DDE_dom"/>
</dbReference>
<dbReference type="SUPFAM" id="SSF53098">
    <property type="entry name" value="Ribonuclease H-like"/>
    <property type="match status" value="1"/>
</dbReference>
<dbReference type="Proteomes" id="UP000242219">
    <property type="component" value="Unassembled WGS sequence"/>
</dbReference>
<dbReference type="AlphaFoldDB" id="A0A1V6LXT5"/>
<evidence type="ECO:0000313" key="3">
    <source>
        <dbReference type="Proteomes" id="UP000242219"/>
    </source>
</evidence>
<accession>A0A1V6LXT5</accession>
<gene>
    <name evidence="2" type="ORF">BIY37_11055</name>
</gene>
<organism evidence="2 3">
    <name type="scientific">Candidatus Brocadia sapporoensis</name>
    <dbReference type="NCBI Taxonomy" id="392547"/>
    <lineage>
        <taxon>Bacteria</taxon>
        <taxon>Pseudomonadati</taxon>
        <taxon>Planctomycetota</taxon>
        <taxon>Candidatus Brocadiia</taxon>
        <taxon>Candidatus Brocadiales</taxon>
        <taxon>Candidatus Brocadiaceae</taxon>
        <taxon>Candidatus Brocadia</taxon>
    </lineage>
</organism>
<feature type="domain" description="Transposase IS701-like DDE" evidence="1">
    <location>
        <begin position="18"/>
        <end position="224"/>
    </location>
</feature>
<reference evidence="2 3" key="1">
    <citation type="journal article" date="2016" name="Genome Announc.">
        <title>Draft Genome Sequence of the Anaerobic Ammonium-Oxidizing Bacterium 'Candidatus Brocadia sp. 40'.</title>
        <authorList>
            <person name="Ali M."/>
            <person name="Haroon M.F."/>
            <person name="Narita Y."/>
            <person name="Zhang L."/>
            <person name="Rangel Shaw D."/>
            <person name="Okabe S."/>
            <person name="Saikaly P.E."/>
        </authorList>
    </citation>
    <scope>NUCLEOTIDE SEQUENCE [LARGE SCALE GENOMIC DNA]</scope>
    <source>
        <strain evidence="2 3">40</strain>
    </source>
</reference>
<dbReference type="EMBL" id="MJUW02000112">
    <property type="protein sequence ID" value="OQD44952.1"/>
    <property type="molecule type" value="Genomic_DNA"/>
</dbReference>
<keyword evidence="3" id="KW-1185">Reference proteome</keyword>
<protein>
    <recommendedName>
        <fullName evidence="1">Transposase IS701-like DDE domain-containing protein</fullName>
    </recommendedName>
</protein>
<dbReference type="Pfam" id="PF13546">
    <property type="entry name" value="DDE_5"/>
    <property type="match status" value="1"/>
</dbReference>